<dbReference type="GO" id="GO:0000049">
    <property type="term" value="F:tRNA binding"/>
    <property type="evidence" value="ECO:0007669"/>
    <property type="project" value="UniProtKB-KW"/>
</dbReference>
<protein>
    <recommendedName>
        <fullName evidence="3">tRNA(Met) cytidine acetate ligase</fullName>
        <ecNumber evidence="3">6.3.4.-</ecNumber>
    </recommendedName>
</protein>
<dbReference type="GO" id="GO:0016879">
    <property type="term" value="F:ligase activity, forming carbon-nitrogen bonds"/>
    <property type="evidence" value="ECO:0007669"/>
    <property type="project" value="UniProtKB-UniRule"/>
</dbReference>
<dbReference type="NCBIfam" id="NF010191">
    <property type="entry name" value="PRK13670.1"/>
    <property type="match status" value="1"/>
</dbReference>
<comment type="subcellular location">
    <subcellularLocation>
        <location evidence="3">Cytoplasm</location>
    </subcellularLocation>
</comment>
<keyword evidence="5" id="KW-1185">Reference proteome</keyword>
<dbReference type="HAMAP" id="MF_01539">
    <property type="entry name" value="TmcAL"/>
    <property type="match status" value="1"/>
</dbReference>
<keyword evidence="4" id="KW-0808">Transferase</keyword>
<feature type="binding site" evidence="3">
    <location>
        <position position="163"/>
    </location>
    <ligand>
        <name>ATP</name>
        <dbReference type="ChEBI" id="CHEBI:30616"/>
    </ligand>
</feature>
<organism evidence="4 5">
    <name type="scientific">Paenibacillus naphthalenovorans</name>
    <dbReference type="NCBI Taxonomy" id="162209"/>
    <lineage>
        <taxon>Bacteria</taxon>
        <taxon>Bacillati</taxon>
        <taxon>Bacillota</taxon>
        <taxon>Bacilli</taxon>
        <taxon>Bacillales</taxon>
        <taxon>Paenibacillaceae</taxon>
        <taxon>Paenibacillus</taxon>
    </lineage>
</organism>
<feature type="binding site" evidence="3">
    <location>
        <begin position="7"/>
        <end position="20"/>
    </location>
    <ligand>
        <name>ATP</name>
        <dbReference type="ChEBI" id="CHEBI:30616"/>
    </ligand>
</feature>
<keyword evidence="1 3" id="KW-0436">Ligase</keyword>
<comment type="function">
    <text evidence="3">Catalyzes the formation of N(4)-acetylcytidine (ac(4)C) at the wobble position of elongator tRNA(Met), using acetate and ATP as substrates. First activates an acetate ion to form acetyladenylate (Ac-AMP) and then transfers the acetyl group to tRNA to form ac(4)C34.</text>
</comment>
<dbReference type="SUPFAM" id="SSF52374">
    <property type="entry name" value="Nucleotidylyl transferase"/>
    <property type="match status" value="1"/>
</dbReference>
<dbReference type="KEGG" id="pnp:IJ22_12090"/>
<evidence type="ECO:0000256" key="2">
    <source>
        <dbReference type="ARBA" id="ARBA00022694"/>
    </source>
</evidence>
<feature type="binding site" evidence="3">
    <location>
        <position position="188"/>
    </location>
    <ligand>
        <name>ATP</name>
        <dbReference type="ChEBI" id="CHEBI:30616"/>
    </ligand>
</feature>
<dbReference type="Pfam" id="PF05636">
    <property type="entry name" value="HIGH_NTase1"/>
    <property type="match status" value="1"/>
</dbReference>
<dbReference type="GO" id="GO:0005524">
    <property type="term" value="F:ATP binding"/>
    <property type="evidence" value="ECO:0007669"/>
    <property type="project" value="UniProtKB-KW"/>
</dbReference>
<dbReference type="InterPro" id="IPR014729">
    <property type="entry name" value="Rossmann-like_a/b/a_fold"/>
</dbReference>
<evidence type="ECO:0000313" key="4">
    <source>
        <dbReference type="EMBL" id="ALS21585.1"/>
    </source>
</evidence>
<keyword evidence="3" id="KW-0820">tRNA-binding</keyword>
<dbReference type="Proteomes" id="UP000061660">
    <property type="component" value="Chromosome"/>
</dbReference>
<feature type="binding site" evidence="3">
    <location>
        <position position="102"/>
    </location>
    <ligand>
        <name>ATP</name>
        <dbReference type="ChEBI" id="CHEBI:30616"/>
    </ligand>
</feature>
<sequence length="420" mass="47087">MRTVGLIVEYNPLHNGHYYHYQQSKKVTGADSAICIMSGHFLQRGEPAVVNKWARAEMALRMGADLVLELPVAFSAQPAEWFAYGAVSALDATGIVDSLCFGCESGSIDWLKAAADKLHQEPEELARLLQLELKKGMPYPAAYSKAVSHLLPGAKEEELAKPNNTLGLHYVIALRRLQSRIEPFAITRTKAEFNQANITDNRIASATAIRRILMTDRSLTGIRPFVPAATLEIMTREWKAGRGPVDWERFAKPLLLQLMHHSPEQLTSFHEVTEGLEHRIRKALADLRPDTDGDAAQALVETLIDKLKTKRYTRTKLQRTLLRILLNHSKQDLSPETLRQGVPYLRVLGFSPKGQELLKRMKKTAKVPIVTKVTTAASPLLELDIRATSVYALGYASPTPDDWFRDYYEAPIRIRSNCLA</sequence>
<dbReference type="STRING" id="162209.IJ22_12090"/>
<dbReference type="Gene3D" id="3.40.50.620">
    <property type="entry name" value="HUPs"/>
    <property type="match status" value="1"/>
</dbReference>
<proteinExistence type="inferred from homology"/>
<dbReference type="EC" id="6.3.4.-" evidence="3"/>
<evidence type="ECO:0000256" key="1">
    <source>
        <dbReference type="ARBA" id="ARBA00022598"/>
    </source>
</evidence>
<keyword evidence="3" id="KW-0694">RNA-binding</keyword>
<dbReference type="GO" id="GO:0006400">
    <property type="term" value="P:tRNA modification"/>
    <property type="evidence" value="ECO:0007669"/>
    <property type="project" value="UniProtKB-UniRule"/>
</dbReference>
<evidence type="ECO:0000256" key="3">
    <source>
        <dbReference type="HAMAP-Rule" id="MF_01539"/>
    </source>
</evidence>
<dbReference type="GO" id="GO:0016740">
    <property type="term" value="F:transferase activity"/>
    <property type="evidence" value="ECO:0007669"/>
    <property type="project" value="UniProtKB-KW"/>
</dbReference>
<reference evidence="4 5" key="2">
    <citation type="journal article" date="2016" name="Genome Announc.">
        <title>Complete Genome Sequences of Two Interactive Moderate Thermophiles, Paenibacillus napthalenovorans 32O-Y and Paenibacillus sp. 32O-W.</title>
        <authorList>
            <person name="Butler R.R.III."/>
            <person name="Wang J."/>
            <person name="Stark B.C."/>
            <person name="Pombert J.F."/>
        </authorList>
    </citation>
    <scope>NUCLEOTIDE SEQUENCE [LARGE SCALE GENOMIC DNA]</scope>
    <source>
        <strain evidence="4 5">32O-Y</strain>
    </source>
</reference>
<dbReference type="PANTHER" id="PTHR37825:SF1">
    <property type="entry name" value="TRNA(MET) CYTIDINE ACETATE LIGASE"/>
    <property type="match status" value="1"/>
</dbReference>
<accession>A0A0U2UI75</accession>
<comment type="catalytic activity">
    <reaction evidence="3">
        <text>cytidine(34) in elongator tRNA(Met) + acetate + ATP = N(4)-acetylcytidine(34) in elongator tRNA(Met) + AMP + diphosphate</text>
        <dbReference type="Rhea" id="RHEA:58144"/>
        <dbReference type="Rhea" id="RHEA-COMP:10693"/>
        <dbReference type="Rhea" id="RHEA-COMP:10694"/>
        <dbReference type="ChEBI" id="CHEBI:30089"/>
        <dbReference type="ChEBI" id="CHEBI:30616"/>
        <dbReference type="ChEBI" id="CHEBI:33019"/>
        <dbReference type="ChEBI" id="CHEBI:74900"/>
        <dbReference type="ChEBI" id="CHEBI:82748"/>
        <dbReference type="ChEBI" id="CHEBI:456215"/>
    </reaction>
</comment>
<dbReference type="RefSeq" id="WP_062407902.1">
    <property type="nucleotide sequence ID" value="NZ_CP013652.1"/>
</dbReference>
<dbReference type="OrthoDB" id="9769796at2"/>
<dbReference type="AlphaFoldDB" id="A0A0U2UI75"/>
<gene>
    <name evidence="3" type="primary">tmcAL</name>
    <name evidence="4" type="ORF">IJ22_12090</name>
</gene>
<keyword evidence="2 3" id="KW-0819">tRNA processing</keyword>
<dbReference type="PATRIC" id="fig|162209.4.peg.1287"/>
<comment type="caution">
    <text evidence="3">Lacks conserved residue(s) required for the propagation of feature annotation.</text>
</comment>
<evidence type="ECO:0000313" key="5">
    <source>
        <dbReference type="Proteomes" id="UP000061660"/>
    </source>
</evidence>
<keyword evidence="3" id="KW-0963">Cytoplasm</keyword>
<dbReference type="EMBL" id="CP013652">
    <property type="protein sequence ID" value="ALS21585.1"/>
    <property type="molecule type" value="Genomic_DNA"/>
</dbReference>
<name>A0A0U2UI75_9BACL</name>
<comment type="similarity">
    <text evidence="3">Belongs to the TmcAL family.</text>
</comment>
<dbReference type="InterPro" id="IPR008513">
    <property type="entry name" value="tRNA(Met)_cyd_acetate_ligase"/>
</dbReference>
<dbReference type="GO" id="GO:0005737">
    <property type="term" value="C:cytoplasm"/>
    <property type="evidence" value="ECO:0007669"/>
    <property type="project" value="UniProtKB-SubCell"/>
</dbReference>
<keyword evidence="3" id="KW-0067">ATP-binding</keyword>
<dbReference type="PANTHER" id="PTHR37825">
    <property type="entry name" value="TRNA(MET) CYTIDINE ACETATE LIGASE"/>
    <property type="match status" value="1"/>
</dbReference>
<keyword evidence="3" id="KW-0547">Nucleotide-binding</keyword>
<reference evidence="5" key="1">
    <citation type="submission" date="2015-12" db="EMBL/GenBank/DDBJ databases">
        <title>Complete genome sequences of two moderately thermophilic Paenibacillus species.</title>
        <authorList>
            <person name="Butler R.III."/>
            <person name="Wang J."/>
            <person name="Stark B.C."/>
            <person name="Pombert J.-F."/>
        </authorList>
    </citation>
    <scope>NUCLEOTIDE SEQUENCE [LARGE SCALE GENOMIC DNA]</scope>
    <source>
        <strain evidence="5">32O-Y</strain>
    </source>
</reference>